<gene>
    <name evidence="1" type="ORF">SAMN05216288_0751</name>
</gene>
<dbReference type="Proteomes" id="UP000184305">
    <property type="component" value="Unassembled WGS sequence"/>
</dbReference>
<organism evidence="1 2">
    <name type="scientific">Phytopseudomonas punonensis</name>
    <dbReference type="NCBI Taxonomy" id="1220495"/>
    <lineage>
        <taxon>Bacteria</taxon>
        <taxon>Pseudomonadati</taxon>
        <taxon>Pseudomonadota</taxon>
        <taxon>Gammaproteobacteria</taxon>
        <taxon>Pseudomonadales</taxon>
        <taxon>Pseudomonadaceae</taxon>
        <taxon>Phytopseudomonas</taxon>
    </lineage>
</organism>
<dbReference type="STRING" id="1220495.SAMN05216288_0751"/>
<evidence type="ECO:0000313" key="1">
    <source>
        <dbReference type="EMBL" id="SHK98020.1"/>
    </source>
</evidence>
<dbReference type="AlphaFoldDB" id="A0A1M6WW69"/>
<name>A0A1M6WW69_9GAMM</name>
<dbReference type="EMBL" id="FRBQ01000001">
    <property type="protein sequence ID" value="SHK98020.1"/>
    <property type="molecule type" value="Genomic_DNA"/>
</dbReference>
<accession>A0A1M6WW69</accession>
<reference evidence="2" key="1">
    <citation type="submission" date="2016-11" db="EMBL/GenBank/DDBJ databases">
        <authorList>
            <person name="Varghese N."/>
            <person name="Submissions S."/>
        </authorList>
    </citation>
    <scope>NUCLEOTIDE SEQUENCE [LARGE SCALE GENOMIC DNA]</scope>
    <source>
        <strain evidence="2">CECT 8089</strain>
    </source>
</reference>
<sequence length="52" mass="5634">MLIYTSKVVRDSDRFLAFLCLALAAAPTFFSGLLSLCSSFIHPAGRTLRPAS</sequence>
<evidence type="ECO:0000313" key="2">
    <source>
        <dbReference type="Proteomes" id="UP000184305"/>
    </source>
</evidence>
<keyword evidence="2" id="KW-1185">Reference proteome</keyword>
<proteinExistence type="predicted"/>
<protein>
    <submittedName>
        <fullName evidence="1">Uncharacterized protein</fullName>
    </submittedName>
</protein>